<dbReference type="Pfam" id="PF13424">
    <property type="entry name" value="TPR_12"/>
    <property type="match status" value="1"/>
</dbReference>
<dbReference type="InterPro" id="IPR013360">
    <property type="entry name" value="Pilus_4_PilW"/>
</dbReference>
<dbReference type="InterPro" id="IPR019734">
    <property type="entry name" value="TPR_rpt"/>
</dbReference>
<evidence type="ECO:0000313" key="2">
    <source>
        <dbReference type="EMBL" id="ACR70321.1"/>
    </source>
</evidence>
<keyword evidence="1" id="KW-0802">TPR repeat</keyword>
<evidence type="ECO:0000256" key="1">
    <source>
        <dbReference type="PROSITE-ProRule" id="PRU00339"/>
    </source>
</evidence>
<dbReference type="NCBIfam" id="TIGR02521">
    <property type="entry name" value="type_IV_pilW"/>
    <property type="match status" value="1"/>
</dbReference>
<name>C5BET3_EDWI9</name>
<gene>
    <name evidence="2" type="ordered locus">NT01EI_3171</name>
</gene>
<dbReference type="InterPro" id="IPR011990">
    <property type="entry name" value="TPR-like_helical_dom_sf"/>
</dbReference>
<dbReference type="AlphaFoldDB" id="C5BET3"/>
<dbReference type="Proteomes" id="UP000001485">
    <property type="component" value="Chromosome"/>
</dbReference>
<dbReference type="STRING" id="67780.B6E78_07520"/>
<reference evidence="3" key="1">
    <citation type="submission" date="2009-03" db="EMBL/GenBank/DDBJ databases">
        <title>Complete genome sequence of Edwardsiella ictaluri 93-146.</title>
        <authorList>
            <person name="Williams M.L."/>
            <person name="Gillaspy A.F."/>
            <person name="Dyer D.W."/>
            <person name="Thune R.L."/>
            <person name="Waldbieser G.C."/>
            <person name="Schuster S.C."/>
            <person name="Gipson J."/>
            <person name="Zaitshik J."/>
            <person name="Landry C."/>
            <person name="Lawrence M.L."/>
        </authorList>
    </citation>
    <scope>NUCLEOTIDE SEQUENCE [LARGE SCALE GENOMIC DNA]</scope>
    <source>
        <strain evidence="3">93-146</strain>
    </source>
</reference>
<dbReference type="HOGENOM" id="CLU_003728_7_2_6"/>
<dbReference type="Gene3D" id="1.25.40.10">
    <property type="entry name" value="Tetratricopeptide repeat domain"/>
    <property type="match status" value="1"/>
</dbReference>
<dbReference type="Pfam" id="PF13432">
    <property type="entry name" value="TPR_16"/>
    <property type="match status" value="1"/>
</dbReference>
<feature type="repeat" description="TPR" evidence="1">
    <location>
        <begin position="158"/>
        <end position="191"/>
    </location>
</feature>
<evidence type="ECO:0000313" key="3">
    <source>
        <dbReference type="Proteomes" id="UP000001485"/>
    </source>
</evidence>
<reference evidence="2 3" key="2">
    <citation type="journal article" date="2012" name="J. Bacteriol.">
        <title>Genome Sequence of Edwardsiella ictaluri 93-146, a Strain Associated with a Natural Channel Catfish Outbreak of Enteric Septicemia of Catfish.</title>
        <authorList>
            <person name="Williams M.L."/>
            <person name="Gillaspy A.F."/>
            <person name="Dyer D.W."/>
            <person name="Thune R.L."/>
            <person name="Waldbieser G.C."/>
            <person name="Schuster S.C."/>
            <person name="Gipson J."/>
            <person name="Zaitshik J."/>
            <person name="Landry C."/>
            <person name="Banes M.M."/>
            <person name="Lawrence M.L."/>
        </authorList>
    </citation>
    <scope>NUCLEOTIDE SEQUENCE [LARGE SCALE GENOMIC DNA]</scope>
    <source>
        <strain evidence="2 3">93-146</strain>
    </source>
</reference>
<dbReference type="KEGG" id="eic:NT01EI_3171"/>
<dbReference type="SUPFAM" id="SSF48452">
    <property type="entry name" value="TPR-like"/>
    <property type="match status" value="1"/>
</dbReference>
<dbReference type="PROSITE" id="PS50005">
    <property type="entry name" value="TPR"/>
    <property type="match status" value="1"/>
</dbReference>
<dbReference type="SMART" id="SM00028">
    <property type="entry name" value="TPR"/>
    <property type="match status" value="2"/>
</dbReference>
<organism evidence="2 3">
    <name type="scientific">Edwardsiella ictaluri (strain 93-146)</name>
    <dbReference type="NCBI Taxonomy" id="634503"/>
    <lineage>
        <taxon>Bacteria</taxon>
        <taxon>Pseudomonadati</taxon>
        <taxon>Pseudomonadota</taxon>
        <taxon>Gammaproteobacteria</taxon>
        <taxon>Enterobacterales</taxon>
        <taxon>Hafniaceae</taxon>
        <taxon>Edwardsiella</taxon>
    </lineage>
</organism>
<sequence length="270" mass="29458">MTAAQRQTPAEPHTDVAEQGMKTTTALMCAGVALLLFGCADTPEAPGIATDTVILAPEARAQAALDRGDMTQAQQALAQLSAEAPGDYRRSLLTARYQQLSGQPQAAAQSYRQALALAPDNGTVMNNYGAFLCSLGQYVAAQQQFNAAARLPDDGWVAEAFFSAGICFLRADRPDDARRLFARALKADPQQGTRLLGEAAQTLQRGDRTDARLMLDVYNHILPVCADSLWLQIRFAALDGRQTNLQRYGKQLARNFPQSQQYQQFLANEY</sequence>
<proteinExistence type="predicted"/>
<dbReference type="EMBL" id="CP001600">
    <property type="protein sequence ID" value="ACR70321.1"/>
    <property type="molecule type" value="Genomic_DNA"/>
</dbReference>
<protein>
    <submittedName>
        <fullName evidence="2">Type IV pilus biogenesis/stability protein PilW, putative</fullName>
    </submittedName>
</protein>
<accession>C5BET3</accession>